<reference evidence="2" key="2">
    <citation type="submission" date="2023-06" db="EMBL/GenBank/DDBJ databases">
        <authorList>
            <consortium name="Lawrence Berkeley National Laboratory"/>
            <person name="Haridas S."/>
            <person name="Hensen N."/>
            <person name="Bonometti L."/>
            <person name="Westerberg I."/>
            <person name="Brannstrom I.O."/>
            <person name="Guillou S."/>
            <person name="Cros-Aarteil S."/>
            <person name="Calhoun S."/>
            <person name="Kuo A."/>
            <person name="Mondo S."/>
            <person name="Pangilinan J."/>
            <person name="Riley R."/>
            <person name="Labutti K."/>
            <person name="Andreopoulos B."/>
            <person name="Lipzen A."/>
            <person name="Chen C."/>
            <person name="Yanf M."/>
            <person name="Daum C."/>
            <person name="Ng V."/>
            <person name="Clum A."/>
            <person name="Steindorff A."/>
            <person name="Ohm R."/>
            <person name="Martin F."/>
            <person name="Silar P."/>
            <person name="Natvig D."/>
            <person name="Lalanne C."/>
            <person name="Gautier V."/>
            <person name="Ament-Velasquez S.L."/>
            <person name="Kruys A."/>
            <person name="Hutchinson M.I."/>
            <person name="Powell A.J."/>
            <person name="Barry K."/>
            <person name="Miller A.N."/>
            <person name="Grigoriev I.V."/>
            <person name="Debuchy R."/>
            <person name="Gladieux P."/>
            <person name="Thoren M.H."/>
            <person name="Johannesson H."/>
        </authorList>
    </citation>
    <scope>NUCLEOTIDE SEQUENCE</scope>
    <source>
        <strain evidence="2">CBS 958.72</strain>
    </source>
</reference>
<proteinExistence type="predicted"/>
<sequence length="283" mass="30997">MPLEGYSVAFERDVCQYGGEAQGRGLRLGGYKPASPHRQRTFVLCPLSFVLRPSSTHLARVPRPRTSSTHLVLAIRPRTQQHRRAPGIFHSRAAFPPPQEDDSSVSSSLSCSVATSARWQIVPHTRSRSAGDSGARPSRLKGSYCVVTLLESVSASRMAVSRPARLALSWEGERSSGVPLPNVAAWSAKTVRVAFCTPIGHRRWCDSTMEPGVCRLSELPEARRGHGGGLGRSRRGPPAAQGHRGQHVETGKDGSHGTWVTESLATRPERSRHHARKMRVREE</sequence>
<evidence type="ECO:0000313" key="2">
    <source>
        <dbReference type="EMBL" id="KAK3360785.1"/>
    </source>
</evidence>
<feature type="compositionally biased region" description="Basic and acidic residues" evidence="1">
    <location>
        <begin position="246"/>
        <end position="255"/>
    </location>
</feature>
<feature type="compositionally biased region" description="Basic residues" evidence="1">
    <location>
        <begin position="270"/>
        <end position="283"/>
    </location>
</feature>
<name>A0AAE0JSR3_9PEZI</name>
<evidence type="ECO:0000313" key="3">
    <source>
        <dbReference type="Proteomes" id="UP001287356"/>
    </source>
</evidence>
<dbReference type="EMBL" id="JAULSN010000014">
    <property type="protein sequence ID" value="KAK3360785.1"/>
    <property type="molecule type" value="Genomic_DNA"/>
</dbReference>
<organism evidence="2 3">
    <name type="scientific">Lasiosphaeria ovina</name>
    <dbReference type="NCBI Taxonomy" id="92902"/>
    <lineage>
        <taxon>Eukaryota</taxon>
        <taxon>Fungi</taxon>
        <taxon>Dikarya</taxon>
        <taxon>Ascomycota</taxon>
        <taxon>Pezizomycotina</taxon>
        <taxon>Sordariomycetes</taxon>
        <taxon>Sordariomycetidae</taxon>
        <taxon>Sordariales</taxon>
        <taxon>Lasiosphaeriaceae</taxon>
        <taxon>Lasiosphaeria</taxon>
    </lineage>
</organism>
<comment type="caution">
    <text evidence="2">The sequence shown here is derived from an EMBL/GenBank/DDBJ whole genome shotgun (WGS) entry which is preliminary data.</text>
</comment>
<dbReference type="Proteomes" id="UP001287356">
    <property type="component" value="Unassembled WGS sequence"/>
</dbReference>
<protein>
    <submittedName>
        <fullName evidence="2">Uncharacterized protein</fullName>
    </submittedName>
</protein>
<evidence type="ECO:0000256" key="1">
    <source>
        <dbReference type="SAM" id="MobiDB-lite"/>
    </source>
</evidence>
<dbReference type="AlphaFoldDB" id="A0AAE0JSR3"/>
<accession>A0AAE0JSR3</accession>
<reference evidence="2" key="1">
    <citation type="journal article" date="2023" name="Mol. Phylogenet. Evol.">
        <title>Genome-scale phylogeny and comparative genomics of the fungal order Sordariales.</title>
        <authorList>
            <person name="Hensen N."/>
            <person name="Bonometti L."/>
            <person name="Westerberg I."/>
            <person name="Brannstrom I.O."/>
            <person name="Guillou S."/>
            <person name="Cros-Aarteil S."/>
            <person name="Calhoun S."/>
            <person name="Haridas S."/>
            <person name="Kuo A."/>
            <person name="Mondo S."/>
            <person name="Pangilinan J."/>
            <person name="Riley R."/>
            <person name="LaButti K."/>
            <person name="Andreopoulos B."/>
            <person name="Lipzen A."/>
            <person name="Chen C."/>
            <person name="Yan M."/>
            <person name="Daum C."/>
            <person name="Ng V."/>
            <person name="Clum A."/>
            <person name="Steindorff A."/>
            <person name="Ohm R.A."/>
            <person name="Martin F."/>
            <person name="Silar P."/>
            <person name="Natvig D.O."/>
            <person name="Lalanne C."/>
            <person name="Gautier V."/>
            <person name="Ament-Velasquez S.L."/>
            <person name="Kruys A."/>
            <person name="Hutchinson M.I."/>
            <person name="Powell A.J."/>
            <person name="Barry K."/>
            <person name="Miller A.N."/>
            <person name="Grigoriev I.V."/>
            <person name="Debuchy R."/>
            <person name="Gladieux P."/>
            <person name="Hiltunen Thoren M."/>
            <person name="Johannesson H."/>
        </authorList>
    </citation>
    <scope>NUCLEOTIDE SEQUENCE</scope>
    <source>
        <strain evidence="2">CBS 958.72</strain>
    </source>
</reference>
<feature type="region of interest" description="Disordered" evidence="1">
    <location>
        <begin position="223"/>
        <end position="283"/>
    </location>
</feature>
<gene>
    <name evidence="2" type="ORF">B0T24DRAFT_123288</name>
</gene>
<keyword evidence="3" id="KW-1185">Reference proteome</keyword>